<sequence>MTNKQHPIGTGFGPASTTTDVLAGIDLTGRNAIVTAGHVGLGLETTRALADAGANVVVASRNPGTAAAALAGVDRVRIAQLDLMDPASVDRFVAEHTDTPLHMLINNAGIMGGDLVDADIAPLEPDVRPVSIEMGSGPLTLTPGVTGYAVDPESAEKLWELSEKLLA</sequence>
<dbReference type="EMBL" id="UEGS01000001">
    <property type="protein sequence ID" value="SRX79994.1"/>
    <property type="molecule type" value="Genomic_DNA"/>
</dbReference>
<dbReference type="Gene3D" id="3.40.50.720">
    <property type="entry name" value="NAD(P)-binding Rossmann-like Domain"/>
    <property type="match status" value="1"/>
</dbReference>
<keyword evidence="2" id="KW-0560">Oxidoreductase</keyword>
<dbReference type="Proteomes" id="UP000252008">
    <property type="component" value="Unassembled WGS sequence"/>
</dbReference>
<dbReference type="Pfam" id="PF00106">
    <property type="entry name" value="adh_short"/>
    <property type="match status" value="1"/>
</dbReference>
<accession>A0A375YFZ4</accession>
<organism evidence="3 4">
    <name type="scientific">Mycolicibacterium parafortuitum</name>
    <name type="common">Mycobacterium parafortuitum</name>
    <dbReference type="NCBI Taxonomy" id="39692"/>
    <lineage>
        <taxon>Bacteria</taxon>
        <taxon>Bacillati</taxon>
        <taxon>Actinomycetota</taxon>
        <taxon>Actinomycetes</taxon>
        <taxon>Mycobacteriales</taxon>
        <taxon>Mycobacteriaceae</taxon>
        <taxon>Mycolicibacterium</taxon>
    </lineage>
</organism>
<proteinExistence type="inferred from homology"/>
<dbReference type="STRING" id="39692.BST38_18165"/>
<evidence type="ECO:0000256" key="1">
    <source>
        <dbReference type="ARBA" id="ARBA00006484"/>
    </source>
</evidence>
<comment type="similarity">
    <text evidence="1">Belongs to the short-chain dehydrogenases/reductases (SDR) family.</text>
</comment>
<keyword evidence="4" id="KW-1185">Reference proteome</keyword>
<name>A0A375YFZ4_MYCPF</name>
<dbReference type="InterPro" id="IPR002347">
    <property type="entry name" value="SDR_fam"/>
</dbReference>
<evidence type="ECO:0000256" key="2">
    <source>
        <dbReference type="ARBA" id="ARBA00023002"/>
    </source>
</evidence>
<dbReference type="SUPFAM" id="SSF51735">
    <property type="entry name" value="NAD(P)-binding Rossmann-fold domains"/>
    <property type="match status" value="1"/>
</dbReference>
<evidence type="ECO:0000313" key="3">
    <source>
        <dbReference type="EMBL" id="SRX79994.1"/>
    </source>
</evidence>
<dbReference type="GO" id="GO:0016491">
    <property type="term" value="F:oxidoreductase activity"/>
    <property type="evidence" value="ECO:0007669"/>
    <property type="project" value="UniProtKB-KW"/>
</dbReference>
<dbReference type="PANTHER" id="PTHR24320:SF148">
    <property type="entry name" value="NAD(P)-BINDING ROSSMANN-FOLD SUPERFAMILY PROTEIN"/>
    <property type="match status" value="1"/>
</dbReference>
<dbReference type="AlphaFoldDB" id="A0A375YFZ4"/>
<dbReference type="InterPro" id="IPR036291">
    <property type="entry name" value="NAD(P)-bd_dom_sf"/>
</dbReference>
<dbReference type="RefSeq" id="WP_083144838.1">
    <property type="nucleotide sequence ID" value="NZ_MVID01000017.1"/>
</dbReference>
<reference evidence="3 4" key="1">
    <citation type="submission" date="2018-05" db="EMBL/GenBank/DDBJ databases">
        <authorList>
            <consortium name="IHU Genomes"/>
        </authorList>
    </citation>
    <scope>NUCLEOTIDE SEQUENCE [LARGE SCALE GENOMIC DNA]</scope>
    <source>
        <strain evidence="3 4">P7335</strain>
    </source>
</reference>
<evidence type="ECO:0000313" key="4">
    <source>
        <dbReference type="Proteomes" id="UP000252008"/>
    </source>
</evidence>
<dbReference type="PANTHER" id="PTHR24320">
    <property type="entry name" value="RETINOL DEHYDROGENASE"/>
    <property type="match status" value="1"/>
</dbReference>
<gene>
    <name evidence="3" type="ORF">MPP7335_01732</name>
</gene>
<protein>
    <submittedName>
        <fullName evidence="3">Short-chain dehydrogenase/reductase SDR [Chitinophaga pinensis DSM 2588]</fullName>
    </submittedName>
</protein>